<dbReference type="FunFam" id="1.25.40.420:FF:000001">
    <property type="entry name" value="Kelch-like family member 12"/>
    <property type="match status" value="1"/>
</dbReference>
<dbReference type="InterPro" id="IPR017096">
    <property type="entry name" value="BTB-kelch_protein"/>
</dbReference>
<dbReference type="Pfam" id="PF00651">
    <property type="entry name" value="BTB"/>
    <property type="match status" value="1"/>
</dbReference>
<dbReference type="InterPro" id="IPR006652">
    <property type="entry name" value="Kelch_1"/>
</dbReference>
<dbReference type="Pfam" id="PF07707">
    <property type="entry name" value="BACK"/>
    <property type="match status" value="1"/>
</dbReference>
<dbReference type="Pfam" id="PF01344">
    <property type="entry name" value="Kelch_1"/>
    <property type="match status" value="1"/>
</dbReference>
<dbReference type="SMART" id="SM00875">
    <property type="entry name" value="BACK"/>
    <property type="match status" value="1"/>
</dbReference>
<dbReference type="InParanoid" id="A0A1S3H792"/>
<evidence type="ECO:0000256" key="2">
    <source>
        <dbReference type="ARBA" id="ARBA00022737"/>
    </source>
</evidence>
<dbReference type="PROSITE" id="PS50097">
    <property type="entry name" value="BTB"/>
    <property type="match status" value="1"/>
</dbReference>
<keyword evidence="1" id="KW-0880">Kelch repeat</keyword>
<keyword evidence="4" id="KW-1185">Reference proteome</keyword>
<dbReference type="InterPro" id="IPR000210">
    <property type="entry name" value="BTB/POZ_dom"/>
</dbReference>
<dbReference type="InterPro" id="IPR011705">
    <property type="entry name" value="BACK"/>
</dbReference>
<name>A0A1S3H792_LINAN</name>
<dbReference type="SMART" id="SM00612">
    <property type="entry name" value="Kelch"/>
    <property type="match status" value="2"/>
</dbReference>
<dbReference type="Gene3D" id="2.120.10.80">
    <property type="entry name" value="Kelch-type beta propeller"/>
    <property type="match status" value="1"/>
</dbReference>
<evidence type="ECO:0000256" key="1">
    <source>
        <dbReference type="ARBA" id="ARBA00022441"/>
    </source>
</evidence>
<dbReference type="SUPFAM" id="SSF54695">
    <property type="entry name" value="POZ domain"/>
    <property type="match status" value="1"/>
</dbReference>
<dbReference type="Proteomes" id="UP000085678">
    <property type="component" value="Unplaced"/>
</dbReference>
<dbReference type="Gene3D" id="3.30.710.10">
    <property type="entry name" value="Potassium Channel Kv1.1, Chain A"/>
    <property type="match status" value="1"/>
</dbReference>
<dbReference type="InterPro" id="IPR011333">
    <property type="entry name" value="SKP1/BTB/POZ_sf"/>
</dbReference>
<keyword evidence="2" id="KW-0677">Repeat</keyword>
<dbReference type="CDD" id="cd18186">
    <property type="entry name" value="BTB_POZ_ZBTB_KLHL-like"/>
    <property type="match status" value="1"/>
</dbReference>
<dbReference type="InterPro" id="IPR015915">
    <property type="entry name" value="Kelch-typ_b-propeller"/>
</dbReference>
<sequence>MDTSILQYKEIIDPSFAYQLTNGIHRLKKKAVFCDVTIDVAGQKFPCHKVVLASISNYFEAMFTNPMAESKSAEIEMKDMEPLVFETILDFIYSGKCKVSIENAQAVMNAANMLQILALIKICAKYIAENLTVQNCFHIWQFADAIDCRELMQRSMHFSLENFLQVASPLVASLSKVNLIQFISSDSLNIQSEDSVAQIALQWIAAEPERKTDAVEVLSHVRFSLLSSRYLMTLMDNEIMRNNGDIMKLLRQAQLFQSDPTMYFELPYPQASPRHSLKRREYVLLLSTTNDGASFSRQTSQLGNLNWTSGQTKHQGFRDAAICSSAVNSEVFVSGGKDNPERLIMYKAELGLQCEKELATMLTGRQNHTMVIIGGCLHIIGGLERQVYSRSSQQNNGIVSKIEVYNIQQNKWRPAGNLLTGVWQHASVSFQDKVYTFGGTTDISGSLNDATNKVQIYSSQTGECVLGPEIPAAISKCTATVMEESIFIIGLEVEIKPLPNSEEHEEEQDDDEEVYEENRVFYQFKPLDGVWIKLNPPTNVTNSALCTFHGKIWNIVVGSETKVYSYNLLSDVWESNSEDPEDADESNNLPNSVKCMQITY</sequence>
<evidence type="ECO:0000313" key="5">
    <source>
        <dbReference type="RefSeq" id="XP_013381351.1"/>
    </source>
</evidence>
<dbReference type="RefSeq" id="XP_013381351.1">
    <property type="nucleotide sequence ID" value="XM_013525897.2"/>
</dbReference>
<dbReference type="PIRSF" id="PIRSF037037">
    <property type="entry name" value="Kelch-like_protein_gigaxonin"/>
    <property type="match status" value="1"/>
</dbReference>
<evidence type="ECO:0000313" key="4">
    <source>
        <dbReference type="Proteomes" id="UP000085678"/>
    </source>
</evidence>
<dbReference type="Gene3D" id="1.25.40.420">
    <property type="match status" value="1"/>
</dbReference>
<reference evidence="5" key="1">
    <citation type="submission" date="2025-08" db="UniProtKB">
        <authorList>
            <consortium name="RefSeq"/>
        </authorList>
    </citation>
    <scope>IDENTIFICATION</scope>
    <source>
        <tissue evidence="5">Gonads</tissue>
    </source>
</reference>
<protein>
    <submittedName>
        <fullName evidence="5">Kelch-like protein 24</fullName>
    </submittedName>
</protein>
<dbReference type="KEGG" id="lak:106152348"/>
<proteinExistence type="predicted"/>
<dbReference type="PANTHER" id="PTHR45632:SF5">
    <property type="entry name" value="KELCH-LIKE PROTEIN 22"/>
    <property type="match status" value="1"/>
</dbReference>
<evidence type="ECO:0000259" key="3">
    <source>
        <dbReference type="PROSITE" id="PS50097"/>
    </source>
</evidence>
<dbReference type="STRING" id="7574.A0A1S3H792"/>
<feature type="domain" description="BTB" evidence="3">
    <location>
        <begin position="34"/>
        <end position="101"/>
    </location>
</feature>
<dbReference type="GeneID" id="106152348"/>
<organism evidence="4 5">
    <name type="scientific">Lingula anatina</name>
    <name type="common">Brachiopod</name>
    <name type="synonym">Lingula unguis</name>
    <dbReference type="NCBI Taxonomy" id="7574"/>
    <lineage>
        <taxon>Eukaryota</taxon>
        <taxon>Metazoa</taxon>
        <taxon>Spiralia</taxon>
        <taxon>Lophotrochozoa</taxon>
        <taxon>Brachiopoda</taxon>
        <taxon>Linguliformea</taxon>
        <taxon>Lingulata</taxon>
        <taxon>Lingulida</taxon>
        <taxon>Linguloidea</taxon>
        <taxon>Lingulidae</taxon>
        <taxon>Lingula</taxon>
    </lineage>
</organism>
<dbReference type="OrthoDB" id="6104796at2759"/>
<dbReference type="SUPFAM" id="SSF117281">
    <property type="entry name" value="Kelch motif"/>
    <property type="match status" value="1"/>
</dbReference>
<dbReference type="PANTHER" id="PTHR45632">
    <property type="entry name" value="LD33804P"/>
    <property type="match status" value="1"/>
</dbReference>
<gene>
    <name evidence="5" type="primary">LOC106152348</name>
</gene>
<dbReference type="SMART" id="SM00225">
    <property type="entry name" value="BTB"/>
    <property type="match status" value="1"/>
</dbReference>
<dbReference type="AlphaFoldDB" id="A0A1S3H792"/>
<accession>A0A1S3H792</accession>